<feature type="transmembrane region" description="Helical" evidence="1">
    <location>
        <begin position="50"/>
        <end position="68"/>
    </location>
</feature>
<accession>Q01ZP5</accession>
<dbReference type="EMBL" id="CP000473">
    <property type="protein sequence ID" value="ABJ84870.1"/>
    <property type="molecule type" value="Genomic_DNA"/>
</dbReference>
<name>Q01ZP5_SOLUE</name>
<evidence type="ECO:0000313" key="2">
    <source>
        <dbReference type="EMBL" id="ABJ84870.1"/>
    </source>
</evidence>
<dbReference type="KEGG" id="sus:Acid_3903"/>
<dbReference type="STRING" id="234267.Acid_3903"/>
<gene>
    <name evidence="2" type="ordered locus">Acid_3903</name>
</gene>
<evidence type="ECO:0000256" key="1">
    <source>
        <dbReference type="SAM" id="Phobius"/>
    </source>
</evidence>
<dbReference type="HOGENOM" id="CLU_160695_0_0_0"/>
<keyword evidence="1" id="KW-0812">Transmembrane</keyword>
<sequence length="111" mass="12063">MNWYDYIACLFAGMLLANVVPHFVHGISGDRFPTPFSHPRGIGLSSPTVNVLWALFNLVLGSVLFRIGKVSRVEGLGLAVFFGGIAAISILGSVRFAKKQNGPRMNMDQRG</sequence>
<reference evidence="2" key="1">
    <citation type="submission" date="2006-10" db="EMBL/GenBank/DDBJ databases">
        <title>Complete sequence of Solibacter usitatus Ellin6076.</title>
        <authorList>
            <consortium name="US DOE Joint Genome Institute"/>
            <person name="Copeland A."/>
            <person name="Lucas S."/>
            <person name="Lapidus A."/>
            <person name="Barry K."/>
            <person name="Detter J.C."/>
            <person name="Glavina del Rio T."/>
            <person name="Hammon N."/>
            <person name="Israni S."/>
            <person name="Dalin E."/>
            <person name="Tice H."/>
            <person name="Pitluck S."/>
            <person name="Thompson L.S."/>
            <person name="Brettin T."/>
            <person name="Bruce D."/>
            <person name="Han C."/>
            <person name="Tapia R."/>
            <person name="Gilna P."/>
            <person name="Schmutz J."/>
            <person name="Larimer F."/>
            <person name="Land M."/>
            <person name="Hauser L."/>
            <person name="Kyrpides N."/>
            <person name="Mikhailova N."/>
            <person name="Janssen P.H."/>
            <person name="Kuske C.R."/>
            <person name="Richardson P."/>
        </authorList>
    </citation>
    <scope>NUCLEOTIDE SEQUENCE</scope>
    <source>
        <strain evidence="2">Ellin6076</strain>
    </source>
</reference>
<dbReference type="OrthoDB" id="7365954at2"/>
<keyword evidence="1" id="KW-0472">Membrane</keyword>
<feature type="transmembrane region" description="Helical" evidence="1">
    <location>
        <begin position="75"/>
        <end position="97"/>
    </location>
</feature>
<proteinExistence type="predicted"/>
<dbReference type="InParanoid" id="Q01ZP5"/>
<protein>
    <submittedName>
        <fullName evidence="2">Uncharacterized protein</fullName>
    </submittedName>
</protein>
<keyword evidence="1" id="KW-1133">Transmembrane helix</keyword>
<organism evidence="2">
    <name type="scientific">Solibacter usitatus (strain Ellin6076)</name>
    <dbReference type="NCBI Taxonomy" id="234267"/>
    <lineage>
        <taxon>Bacteria</taxon>
        <taxon>Pseudomonadati</taxon>
        <taxon>Acidobacteriota</taxon>
        <taxon>Terriglobia</taxon>
        <taxon>Bryobacterales</taxon>
        <taxon>Solibacteraceae</taxon>
        <taxon>Candidatus Solibacter</taxon>
    </lineage>
</organism>
<dbReference type="eggNOG" id="ENOG5032RUI">
    <property type="taxonomic scope" value="Bacteria"/>
</dbReference>
<dbReference type="AlphaFoldDB" id="Q01ZP5"/>